<dbReference type="HOGENOM" id="CLU_084465_1_0_0"/>
<dbReference type="RefSeq" id="WP_013565456.1">
    <property type="nucleotide sequence ID" value="NC_014962.1"/>
</dbReference>
<evidence type="ECO:0000313" key="3">
    <source>
        <dbReference type="EMBL" id="ADV63168.1"/>
    </source>
</evidence>
<dbReference type="KEGG" id="ipa:Isop_2598"/>
<name>E8QZ26_ISOPI</name>
<dbReference type="EMBL" id="CP002353">
    <property type="protein sequence ID" value="ADV63168.1"/>
    <property type="molecule type" value="Genomic_DNA"/>
</dbReference>
<evidence type="ECO:0000256" key="1">
    <source>
        <dbReference type="SAM" id="MobiDB-lite"/>
    </source>
</evidence>
<proteinExistence type="predicted"/>
<dbReference type="OrthoDB" id="8582979at2"/>
<feature type="transmembrane region" description="Helical" evidence="2">
    <location>
        <begin position="152"/>
        <end position="169"/>
    </location>
</feature>
<keyword evidence="2" id="KW-0812">Transmembrane</keyword>
<dbReference type="Pfam" id="PF06182">
    <property type="entry name" value="ABC2_membrane_6"/>
    <property type="match status" value="1"/>
</dbReference>
<dbReference type="PANTHER" id="PTHR36832">
    <property type="entry name" value="SLR1174 PROTEIN-RELATED"/>
    <property type="match status" value="1"/>
</dbReference>
<organism evidence="3 4">
    <name type="scientific">Isosphaera pallida (strain ATCC 43644 / DSM 9630 / IS1B)</name>
    <dbReference type="NCBI Taxonomy" id="575540"/>
    <lineage>
        <taxon>Bacteria</taxon>
        <taxon>Pseudomonadati</taxon>
        <taxon>Planctomycetota</taxon>
        <taxon>Planctomycetia</taxon>
        <taxon>Isosphaerales</taxon>
        <taxon>Isosphaeraceae</taxon>
        <taxon>Isosphaera</taxon>
    </lineage>
</organism>
<evidence type="ECO:0000256" key="2">
    <source>
        <dbReference type="SAM" id="Phobius"/>
    </source>
</evidence>
<dbReference type="AlphaFoldDB" id="E8QZ26"/>
<reference key="1">
    <citation type="submission" date="2010-11" db="EMBL/GenBank/DDBJ databases">
        <title>The complete sequence of chromosome of Isophaera pallida ATCC 43644.</title>
        <authorList>
            <consortium name="US DOE Joint Genome Institute (JGI-PGF)"/>
            <person name="Lucas S."/>
            <person name="Copeland A."/>
            <person name="Lapidus A."/>
            <person name="Bruce D."/>
            <person name="Goodwin L."/>
            <person name="Pitluck S."/>
            <person name="Kyrpides N."/>
            <person name="Mavromatis K."/>
            <person name="Pagani I."/>
            <person name="Ivanova N."/>
            <person name="Saunders E."/>
            <person name="Brettin T."/>
            <person name="Detter J.C."/>
            <person name="Han C."/>
            <person name="Tapia R."/>
            <person name="Land M."/>
            <person name="Hauser L."/>
            <person name="Markowitz V."/>
            <person name="Cheng J.-F."/>
            <person name="Hugenholtz P."/>
            <person name="Woyke T."/>
            <person name="Wu D."/>
            <person name="Eisen J.A."/>
        </authorList>
    </citation>
    <scope>NUCLEOTIDE SEQUENCE</scope>
    <source>
        <strain>ATCC 43644</strain>
    </source>
</reference>
<feature type="transmembrane region" description="Helical" evidence="2">
    <location>
        <begin position="53"/>
        <end position="74"/>
    </location>
</feature>
<dbReference type="PANTHER" id="PTHR36832:SF1">
    <property type="entry name" value="SLR1174 PROTEIN"/>
    <property type="match status" value="1"/>
</dbReference>
<feature type="transmembrane region" description="Helical" evidence="2">
    <location>
        <begin position="272"/>
        <end position="292"/>
    </location>
</feature>
<gene>
    <name evidence="3" type="ordered locus">Isop_2598</name>
</gene>
<keyword evidence="2" id="KW-0472">Membrane</keyword>
<feature type="transmembrane region" description="Helical" evidence="2">
    <location>
        <begin position="181"/>
        <end position="199"/>
    </location>
</feature>
<feature type="region of interest" description="Disordered" evidence="1">
    <location>
        <begin position="1"/>
        <end position="20"/>
    </location>
</feature>
<evidence type="ECO:0000313" key="4">
    <source>
        <dbReference type="Proteomes" id="UP000008631"/>
    </source>
</evidence>
<dbReference type="Proteomes" id="UP000008631">
    <property type="component" value="Chromosome"/>
</dbReference>
<dbReference type="eggNOG" id="COG4587">
    <property type="taxonomic scope" value="Bacteria"/>
</dbReference>
<protein>
    <recommendedName>
        <fullName evidence="5">ABC transporter permease</fullName>
    </recommendedName>
</protein>
<dbReference type="InParanoid" id="E8QZ26"/>
<keyword evidence="4" id="KW-1185">Reference proteome</keyword>
<reference evidence="3 4" key="2">
    <citation type="journal article" date="2011" name="Stand. Genomic Sci.">
        <title>Complete genome sequence of Isosphaera pallida type strain (IS1B).</title>
        <authorList>
            <consortium name="US DOE Joint Genome Institute (JGI-PGF)"/>
            <person name="Goker M."/>
            <person name="Cleland D."/>
            <person name="Saunders E."/>
            <person name="Lapidus A."/>
            <person name="Nolan M."/>
            <person name="Lucas S."/>
            <person name="Hammon N."/>
            <person name="Deshpande S."/>
            <person name="Cheng J.F."/>
            <person name="Tapia R."/>
            <person name="Han C."/>
            <person name="Goodwin L."/>
            <person name="Pitluck S."/>
            <person name="Liolios K."/>
            <person name="Pagani I."/>
            <person name="Ivanova N."/>
            <person name="Mavromatis K."/>
            <person name="Pati A."/>
            <person name="Chen A."/>
            <person name="Palaniappan K."/>
            <person name="Land M."/>
            <person name="Hauser L."/>
            <person name="Chang Y.J."/>
            <person name="Jeffries C.D."/>
            <person name="Detter J.C."/>
            <person name="Beck B."/>
            <person name="Woyke T."/>
            <person name="Bristow J."/>
            <person name="Eisen J.A."/>
            <person name="Markowitz V."/>
            <person name="Hugenholtz P."/>
            <person name="Kyrpides N.C."/>
            <person name="Klenk H.P."/>
        </authorList>
    </citation>
    <scope>NUCLEOTIDE SEQUENCE [LARGE SCALE GENOMIC DNA]</scope>
    <source>
        <strain evidence="4">ATCC 43644 / DSM 9630 / IS1B</strain>
    </source>
</reference>
<keyword evidence="2" id="KW-1133">Transmembrane helix</keyword>
<evidence type="ECO:0008006" key="5">
    <source>
        <dbReference type="Google" id="ProtNLM"/>
    </source>
</evidence>
<feature type="transmembrane region" description="Helical" evidence="2">
    <location>
        <begin position="205"/>
        <end position="227"/>
    </location>
</feature>
<feature type="transmembrane region" description="Helical" evidence="2">
    <location>
        <begin position="247"/>
        <end position="266"/>
    </location>
</feature>
<accession>E8QZ26</accession>
<feature type="compositionally biased region" description="Polar residues" evidence="1">
    <location>
        <begin position="1"/>
        <end position="16"/>
    </location>
</feature>
<sequence>MPRSSSLESSATSDCSPTWAAPSRWTRSVAIVNKYFWVFRVTLAERLTYRVDFLLTSIFRFLPLVTTVLLWGAIYQGSGRQELGGGSEGVAFTYREMIAYLLLVQVSRTFSSMPNLATGVAREIRDGSLKRYLIQPLDLVGYHLMHRLAHKLSYMMVAVVPYAAIFWLCRDFFEGWPPPEVIVAWVVSLGLALVLGYLIELSVGLIAFWMLEITSILYIFMTINFFVSGHMLPLDLLPAGWSGLLKALPFSYLAYFPAAVFLGKVAAQELPLGLAMGLAWIVVFWVLVRLLLGRGLRRYSAYGG</sequence>
<dbReference type="InterPro" id="IPR010390">
    <property type="entry name" value="ABC-2_transporter-like"/>
</dbReference>
<dbReference type="STRING" id="575540.Isop_2598"/>